<dbReference type="Proteomes" id="UP000184406">
    <property type="component" value="Unassembled WGS sequence"/>
</dbReference>
<accession>A0A1M4ZBM2</accession>
<organism evidence="1 2">
    <name type="scientific">Arenibacter palladensis</name>
    <dbReference type="NCBI Taxonomy" id="237373"/>
    <lineage>
        <taxon>Bacteria</taxon>
        <taxon>Pseudomonadati</taxon>
        <taxon>Bacteroidota</taxon>
        <taxon>Flavobacteriia</taxon>
        <taxon>Flavobacteriales</taxon>
        <taxon>Flavobacteriaceae</taxon>
        <taxon>Arenibacter</taxon>
    </lineage>
</organism>
<evidence type="ECO:0000313" key="1">
    <source>
        <dbReference type="EMBL" id="SHF15358.1"/>
    </source>
</evidence>
<sequence>MGKFNVTTKNNCKLMSTRRSKMDFLLNYSKSLYILKCDKCKDELDEHCLN</sequence>
<name>A0A1M4ZBM2_9FLAO</name>
<dbReference type="EMBL" id="FQUX01000002">
    <property type="protein sequence ID" value="SHF15358.1"/>
    <property type="molecule type" value="Genomic_DNA"/>
</dbReference>
<evidence type="ECO:0000313" key="2">
    <source>
        <dbReference type="Proteomes" id="UP000184406"/>
    </source>
</evidence>
<dbReference type="AlphaFoldDB" id="A0A1M4ZBM2"/>
<keyword evidence="2" id="KW-1185">Reference proteome</keyword>
<protein>
    <submittedName>
        <fullName evidence="1">Uncharacterized protein</fullName>
    </submittedName>
</protein>
<proteinExistence type="predicted"/>
<reference evidence="2" key="1">
    <citation type="submission" date="2016-11" db="EMBL/GenBank/DDBJ databases">
        <authorList>
            <person name="Varghese N."/>
            <person name="Submissions S."/>
        </authorList>
    </citation>
    <scope>NUCLEOTIDE SEQUENCE [LARGE SCALE GENOMIC DNA]</scope>
    <source>
        <strain evidence="2">DSM 17539</strain>
    </source>
</reference>
<gene>
    <name evidence="1" type="ORF">SAMN03080594_102769</name>
</gene>